<feature type="compositionally biased region" description="Polar residues" evidence="7">
    <location>
        <begin position="461"/>
        <end position="473"/>
    </location>
</feature>
<dbReference type="GO" id="GO:0000976">
    <property type="term" value="F:transcription cis-regulatory region binding"/>
    <property type="evidence" value="ECO:0007669"/>
    <property type="project" value="TreeGrafter"/>
</dbReference>
<feature type="region of interest" description="Disordered" evidence="7">
    <location>
        <begin position="520"/>
        <end position="680"/>
    </location>
</feature>
<evidence type="ECO:0000256" key="1">
    <source>
        <dbReference type="ARBA" id="ARBA00004123"/>
    </source>
</evidence>
<feature type="compositionally biased region" description="Basic and acidic residues" evidence="7">
    <location>
        <begin position="204"/>
        <end position="223"/>
    </location>
</feature>
<dbReference type="Proteomes" id="UP001303473">
    <property type="component" value="Unassembled WGS sequence"/>
</dbReference>
<dbReference type="EMBL" id="MU853776">
    <property type="protein sequence ID" value="KAK3942198.1"/>
    <property type="molecule type" value="Genomic_DNA"/>
</dbReference>
<feature type="compositionally biased region" description="Polar residues" evidence="7">
    <location>
        <begin position="43"/>
        <end position="60"/>
    </location>
</feature>
<accession>A0AAN6S6V0</accession>
<gene>
    <name evidence="9" type="ORF">QBC46DRAFT_380871</name>
</gene>
<dbReference type="PANTHER" id="PTHR24323">
    <property type="entry name" value="CEH-10 HOMEODOMAIN-CONTAINING HOMOLOG"/>
    <property type="match status" value="1"/>
</dbReference>
<comment type="caution">
    <text evidence="9">The sequence shown here is derived from an EMBL/GenBank/DDBJ whole genome shotgun (WGS) entry which is preliminary data.</text>
</comment>
<feature type="compositionally biased region" description="Polar residues" evidence="7">
    <location>
        <begin position="250"/>
        <end position="280"/>
    </location>
</feature>
<feature type="compositionally biased region" description="Polar residues" evidence="7">
    <location>
        <begin position="21"/>
        <end position="35"/>
    </location>
</feature>
<dbReference type="SUPFAM" id="SSF46689">
    <property type="entry name" value="Homeodomain-like"/>
    <property type="match status" value="1"/>
</dbReference>
<dbReference type="InterPro" id="IPR001356">
    <property type="entry name" value="HD"/>
</dbReference>
<dbReference type="GO" id="GO:0000981">
    <property type="term" value="F:DNA-binding transcription factor activity, RNA polymerase II-specific"/>
    <property type="evidence" value="ECO:0007669"/>
    <property type="project" value="InterPro"/>
</dbReference>
<reference evidence="10" key="1">
    <citation type="journal article" date="2023" name="Mol. Phylogenet. Evol.">
        <title>Genome-scale phylogeny and comparative genomics of the fungal order Sordariales.</title>
        <authorList>
            <person name="Hensen N."/>
            <person name="Bonometti L."/>
            <person name="Westerberg I."/>
            <person name="Brannstrom I.O."/>
            <person name="Guillou S."/>
            <person name="Cros-Aarteil S."/>
            <person name="Calhoun S."/>
            <person name="Haridas S."/>
            <person name="Kuo A."/>
            <person name="Mondo S."/>
            <person name="Pangilinan J."/>
            <person name="Riley R."/>
            <person name="LaButti K."/>
            <person name="Andreopoulos B."/>
            <person name="Lipzen A."/>
            <person name="Chen C."/>
            <person name="Yan M."/>
            <person name="Daum C."/>
            <person name="Ng V."/>
            <person name="Clum A."/>
            <person name="Steindorff A."/>
            <person name="Ohm R.A."/>
            <person name="Martin F."/>
            <person name="Silar P."/>
            <person name="Natvig D.O."/>
            <person name="Lalanne C."/>
            <person name="Gautier V."/>
            <person name="Ament-Velasquez S.L."/>
            <person name="Kruys A."/>
            <person name="Hutchinson M.I."/>
            <person name="Powell A.J."/>
            <person name="Barry K."/>
            <person name="Miller A.N."/>
            <person name="Grigoriev I.V."/>
            <person name="Debuchy R."/>
            <person name="Gladieux P."/>
            <person name="Hiltunen Thoren M."/>
            <person name="Johannesson H."/>
        </authorList>
    </citation>
    <scope>NUCLEOTIDE SEQUENCE [LARGE SCALE GENOMIC DNA]</scope>
    <source>
        <strain evidence="10">CBS 340.73</strain>
    </source>
</reference>
<evidence type="ECO:0000256" key="5">
    <source>
        <dbReference type="PROSITE-ProRule" id="PRU00108"/>
    </source>
</evidence>
<feature type="DNA-binding region" description="Homeobox" evidence="5">
    <location>
        <begin position="67"/>
        <end position="126"/>
    </location>
</feature>
<feature type="region of interest" description="Disordered" evidence="7">
    <location>
        <begin position="1"/>
        <end position="78"/>
    </location>
</feature>
<proteinExistence type="predicted"/>
<dbReference type="CDD" id="cd00086">
    <property type="entry name" value="homeodomain"/>
    <property type="match status" value="1"/>
</dbReference>
<dbReference type="AlphaFoldDB" id="A0AAN6S6V0"/>
<protein>
    <submittedName>
        <fullName evidence="9">Pah4 homeobox protein encoded by the pah4 protein</fullName>
    </submittedName>
</protein>
<keyword evidence="2 5" id="KW-0238">DNA-binding</keyword>
<organism evidence="9 10">
    <name type="scientific">Diplogelasinospora grovesii</name>
    <dbReference type="NCBI Taxonomy" id="303347"/>
    <lineage>
        <taxon>Eukaryota</taxon>
        <taxon>Fungi</taxon>
        <taxon>Dikarya</taxon>
        <taxon>Ascomycota</taxon>
        <taxon>Pezizomycotina</taxon>
        <taxon>Sordariomycetes</taxon>
        <taxon>Sordariomycetidae</taxon>
        <taxon>Sordariales</taxon>
        <taxon>Diplogelasinosporaceae</taxon>
        <taxon>Diplogelasinospora</taxon>
    </lineage>
</organism>
<dbReference type="PROSITE" id="PS50071">
    <property type="entry name" value="HOMEOBOX_2"/>
    <property type="match status" value="1"/>
</dbReference>
<feature type="region of interest" description="Disordered" evidence="7">
    <location>
        <begin position="450"/>
        <end position="481"/>
    </location>
</feature>
<evidence type="ECO:0000313" key="10">
    <source>
        <dbReference type="Proteomes" id="UP001303473"/>
    </source>
</evidence>
<evidence type="ECO:0000256" key="7">
    <source>
        <dbReference type="SAM" id="MobiDB-lite"/>
    </source>
</evidence>
<feature type="compositionally biased region" description="Basic and acidic residues" evidence="7">
    <location>
        <begin position="650"/>
        <end position="665"/>
    </location>
</feature>
<feature type="compositionally biased region" description="Low complexity" evidence="7">
    <location>
        <begin position="1"/>
        <end position="20"/>
    </location>
</feature>
<evidence type="ECO:0000256" key="6">
    <source>
        <dbReference type="RuleBase" id="RU000682"/>
    </source>
</evidence>
<dbReference type="Pfam" id="PF00046">
    <property type="entry name" value="Homeodomain"/>
    <property type="match status" value="1"/>
</dbReference>
<dbReference type="SMART" id="SM00389">
    <property type="entry name" value="HOX"/>
    <property type="match status" value="1"/>
</dbReference>
<dbReference type="InterPro" id="IPR051775">
    <property type="entry name" value="Homeobox_domain"/>
</dbReference>
<dbReference type="InterPro" id="IPR009057">
    <property type="entry name" value="Homeodomain-like_sf"/>
</dbReference>
<evidence type="ECO:0000256" key="4">
    <source>
        <dbReference type="ARBA" id="ARBA00023242"/>
    </source>
</evidence>
<feature type="domain" description="Homeobox" evidence="8">
    <location>
        <begin position="65"/>
        <end position="125"/>
    </location>
</feature>
<dbReference type="PROSITE" id="PS00027">
    <property type="entry name" value="HOMEOBOX_1"/>
    <property type="match status" value="1"/>
</dbReference>
<evidence type="ECO:0000259" key="8">
    <source>
        <dbReference type="PROSITE" id="PS50071"/>
    </source>
</evidence>
<dbReference type="GO" id="GO:0005634">
    <property type="term" value="C:nucleus"/>
    <property type="evidence" value="ECO:0007669"/>
    <property type="project" value="UniProtKB-SubCell"/>
</dbReference>
<keyword evidence="4 5" id="KW-0539">Nucleus</keyword>
<feature type="region of interest" description="Disordered" evidence="7">
    <location>
        <begin position="146"/>
        <end position="319"/>
    </location>
</feature>
<sequence>MDPQTPSPSSSFSPFSQQSQDNNNAEEQQHPSSPLINAEGASMLTQSSSPNSDAPKQQSGGELERHPKGKRKRTAAKDKAILEAAYNANAKPDKAARLDIVKRVSLNEKEVQIWFQNRRQNDRRKSRPLSPEEIAALRYGGMQMLSSDPLLPHNHPVANNHDTDANCNGDASLPQLPEQPGMSPPPFLRSGSAASNPSSDEAETDKAEQKLPSEARPHTREGSVEGSNANLELAAAAMQRKETSAVDATPQRNPLSQSFSSSIGYLSNRWNTSSFSTPATLSRGADDSFKLDYFPPSTSPCAHSSGSLPPPSSSQSSQIRLSLSLEGKAEVVATVPSPPRLTPPRPSAEELQALGAAIRRPSLQRSHSASPVITLPPISLLTNSLPVSSPSAATTGKLPPRLTRGRSRDVHAWEFCCDAESREDPLITQAKHESSGSAIAAISLLRSTSASASTTGGGSPLQPSGSAKRNATVSKVAAPRGERLAKKPRLFGRAYSSVARLQTDLLDNDDKDSDKVAITRLMSPSGGGADSDKENWSPDEEGNPQLPLFRAPQRRPLPSSSGLDKRNARRRGSPGRVLHEQRSLFGHARSNTAPWGSVGLKQQQQQQQQQKRGQTWPDIYEDNSENNEREESSPARRRPAAVPTSDDEVERFMRGEVSPSKKGDVDAVAGLLSLSQGNWR</sequence>
<keyword evidence="3 5" id="KW-0371">Homeobox</keyword>
<comment type="subcellular location">
    <subcellularLocation>
        <location evidence="1 5 6">Nucleus</location>
    </subcellularLocation>
</comment>
<evidence type="ECO:0000256" key="2">
    <source>
        <dbReference type="ARBA" id="ARBA00023125"/>
    </source>
</evidence>
<evidence type="ECO:0000256" key="3">
    <source>
        <dbReference type="ARBA" id="ARBA00023155"/>
    </source>
</evidence>
<evidence type="ECO:0000313" key="9">
    <source>
        <dbReference type="EMBL" id="KAK3942198.1"/>
    </source>
</evidence>
<dbReference type="Gene3D" id="1.10.10.60">
    <property type="entry name" value="Homeodomain-like"/>
    <property type="match status" value="1"/>
</dbReference>
<dbReference type="InterPro" id="IPR017970">
    <property type="entry name" value="Homeobox_CS"/>
</dbReference>
<name>A0AAN6S6V0_9PEZI</name>
<keyword evidence="10" id="KW-1185">Reference proteome</keyword>
<dbReference type="PANTHER" id="PTHR24323:SF7">
    <property type="entry name" value="HOMEOBOX DOMAIN-CONTAINING PROTEIN"/>
    <property type="match status" value="1"/>
</dbReference>